<feature type="transmembrane region" description="Helical" evidence="8">
    <location>
        <begin position="28"/>
        <end position="47"/>
    </location>
</feature>
<dbReference type="InterPro" id="IPR038665">
    <property type="entry name" value="Voltage-dep_anion_channel_sf"/>
</dbReference>
<dbReference type="Gene3D" id="1.50.10.150">
    <property type="entry name" value="Voltage-dependent anion channel"/>
    <property type="match status" value="1"/>
</dbReference>
<evidence type="ECO:0000313" key="9">
    <source>
        <dbReference type="EMBL" id="CAB4811782.1"/>
    </source>
</evidence>
<dbReference type="GO" id="GO:0000319">
    <property type="term" value="F:sulfite transmembrane transporter activity"/>
    <property type="evidence" value="ECO:0007669"/>
    <property type="project" value="TreeGrafter"/>
</dbReference>
<feature type="transmembrane region" description="Helical" evidence="8">
    <location>
        <begin position="120"/>
        <end position="145"/>
    </location>
</feature>
<keyword evidence="6 8" id="KW-1133">Transmembrane helix</keyword>
<reference evidence="9" key="1">
    <citation type="submission" date="2020-05" db="EMBL/GenBank/DDBJ databases">
        <authorList>
            <person name="Chiriac C."/>
            <person name="Salcher M."/>
            <person name="Ghai R."/>
            <person name="Kavagutti S V."/>
        </authorList>
    </citation>
    <scope>NUCLEOTIDE SEQUENCE</scope>
</reference>
<evidence type="ECO:0000256" key="2">
    <source>
        <dbReference type="ARBA" id="ARBA00008566"/>
    </source>
</evidence>
<dbReference type="EMBL" id="CAFAAQ010000110">
    <property type="protein sequence ID" value="CAB4811782.1"/>
    <property type="molecule type" value="Genomic_DNA"/>
</dbReference>
<evidence type="ECO:0000256" key="7">
    <source>
        <dbReference type="ARBA" id="ARBA00023136"/>
    </source>
</evidence>
<organism evidence="9">
    <name type="scientific">freshwater metagenome</name>
    <dbReference type="NCBI Taxonomy" id="449393"/>
    <lineage>
        <taxon>unclassified sequences</taxon>
        <taxon>metagenomes</taxon>
        <taxon>ecological metagenomes</taxon>
    </lineage>
</organism>
<dbReference type="PANTHER" id="PTHR31686">
    <property type="match status" value="1"/>
</dbReference>
<name>A0A6J6YQR4_9ZZZZ</name>
<keyword evidence="7 8" id="KW-0472">Membrane</keyword>
<keyword evidence="3" id="KW-0813">Transport</keyword>
<proteinExistence type="inferred from homology"/>
<feature type="transmembrane region" description="Helical" evidence="8">
    <location>
        <begin position="190"/>
        <end position="215"/>
    </location>
</feature>
<gene>
    <name evidence="9" type="ORF">UFOPK3046_01200</name>
</gene>
<dbReference type="PANTHER" id="PTHR31686:SF1">
    <property type="entry name" value="SULFITE EFFLUX PUMP SSU1"/>
    <property type="match status" value="1"/>
</dbReference>
<dbReference type="InterPro" id="IPR004695">
    <property type="entry name" value="SLAC1/Mae1/Ssu1/TehA"/>
</dbReference>
<evidence type="ECO:0000256" key="3">
    <source>
        <dbReference type="ARBA" id="ARBA00022448"/>
    </source>
</evidence>
<feature type="transmembrane region" description="Helical" evidence="8">
    <location>
        <begin position="157"/>
        <end position="178"/>
    </location>
</feature>
<feature type="transmembrane region" description="Helical" evidence="8">
    <location>
        <begin position="227"/>
        <end position="247"/>
    </location>
</feature>
<dbReference type="InterPro" id="IPR051629">
    <property type="entry name" value="Sulfite_efflux_TDT"/>
</dbReference>
<dbReference type="CDD" id="cd09319">
    <property type="entry name" value="TDT_like_1"/>
    <property type="match status" value="1"/>
</dbReference>
<protein>
    <submittedName>
        <fullName evidence="9">Unannotated protein</fullName>
    </submittedName>
</protein>
<dbReference type="AlphaFoldDB" id="A0A6J6YQR4"/>
<feature type="transmembrane region" description="Helical" evidence="8">
    <location>
        <begin position="267"/>
        <end position="288"/>
    </location>
</feature>
<comment type="similarity">
    <text evidence="2">Belongs to the tellurite-resistance/dicarboxylate transporter (TDT) family.</text>
</comment>
<feature type="transmembrane region" description="Helical" evidence="8">
    <location>
        <begin position="300"/>
        <end position="318"/>
    </location>
</feature>
<sequence length="360" mass="38796">MTTDKSASSAAASSAVATKQPVSPIANLFPGYFAIVMATGIIAIGASQQNLGLLANILFGIAALAFLVLFIMTVLRLLLYPKLLFSDLTHHSLGFSFLTLVAAINVLGGCAAAIQKWWTVAEFCWGVGLLLLVVLIYSSLFGVILRSEKPPMGTGINGTWFLMTVSLESIAVLGGTLLTHTGPNQGIELVAASAFTLGIVLYFIVVTMLFQRWSFFVVNPEDAQPPSWIAAGAVAITVLAGSTLLGTAELVPRFERLASFLEGMITLAWATSTFWLPVMVGIGVWRHLVRRVPFSYHPSYWAMVFPLGMYGVATYKMISVLDLDSLSVVPQAALIVALLAWVAVFTGMLRQPFRRKSRSS</sequence>
<feature type="transmembrane region" description="Helical" evidence="8">
    <location>
        <begin position="330"/>
        <end position="349"/>
    </location>
</feature>
<comment type="subcellular location">
    <subcellularLocation>
        <location evidence="1">Cell membrane</location>
        <topology evidence="1">Multi-pass membrane protein</topology>
    </subcellularLocation>
</comment>
<evidence type="ECO:0000256" key="4">
    <source>
        <dbReference type="ARBA" id="ARBA00022475"/>
    </source>
</evidence>
<feature type="transmembrane region" description="Helical" evidence="8">
    <location>
        <begin position="91"/>
        <end position="114"/>
    </location>
</feature>
<keyword evidence="4" id="KW-1003">Cell membrane</keyword>
<dbReference type="Pfam" id="PF03595">
    <property type="entry name" value="SLAC1"/>
    <property type="match status" value="1"/>
</dbReference>
<evidence type="ECO:0000256" key="6">
    <source>
        <dbReference type="ARBA" id="ARBA00022989"/>
    </source>
</evidence>
<accession>A0A6J6YQR4</accession>
<evidence type="ECO:0000256" key="5">
    <source>
        <dbReference type="ARBA" id="ARBA00022692"/>
    </source>
</evidence>
<evidence type="ECO:0000256" key="1">
    <source>
        <dbReference type="ARBA" id="ARBA00004651"/>
    </source>
</evidence>
<keyword evidence="5 8" id="KW-0812">Transmembrane</keyword>
<feature type="transmembrane region" description="Helical" evidence="8">
    <location>
        <begin position="53"/>
        <end position="79"/>
    </location>
</feature>
<evidence type="ECO:0000256" key="8">
    <source>
        <dbReference type="SAM" id="Phobius"/>
    </source>
</evidence>
<dbReference type="GO" id="GO:0005886">
    <property type="term" value="C:plasma membrane"/>
    <property type="evidence" value="ECO:0007669"/>
    <property type="project" value="UniProtKB-SubCell"/>
</dbReference>